<evidence type="ECO:0000313" key="3">
    <source>
        <dbReference type="EMBL" id="SMC17779.1"/>
    </source>
</evidence>
<keyword evidence="2" id="KW-0732">Signal</keyword>
<dbReference type="AlphaFoldDB" id="A0A1W1X1D9"/>
<accession>A0A1W1X1D9</accession>
<evidence type="ECO:0008006" key="5">
    <source>
        <dbReference type="Google" id="ProtNLM"/>
    </source>
</evidence>
<organism evidence="3 4">
    <name type="scientific">Andreprevotia lacus DSM 23236</name>
    <dbReference type="NCBI Taxonomy" id="1121001"/>
    <lineage>
        <taxon>Bacteria</taxon>
        <taxon>Pseudomonadati</taxon>
        <taxon>Pseudomonadota</taxon>
        <taxon>Betaproteobacteria</taxon>
        <taxon>Neisseriales</taxon>
        <taxon>Chitinibacteraceae</taxon>
        <taxon>Andreprevotia</taxon>
    </lineage>
</organism>
<feature type="signal peptide" evidence="2">
    <location>
        <begin position="1"/>
        <end position="20"/>
    </location>
</feature>
<evidence type="ECO:0000313" key="4">
    <source>
        <dbReference type="Proteomes" id="UP000192761"/>
    </source>
</evidence>
<feature type="region of interest" description="Disordered" evidence="1">
    <location>
        <begin position="75"/>
        <end position="97"/>
    </location>
</feature>
<dbReference type="RefSeq" id="WP_084088876.1">
    <property type="nucleotide sequence ID" value="NZ_FWXD01000002.1"/>
</dbReference>
<feature type="chain" id="PRO_5013252524" description="Lipoprotein" evidence="2">
    <location>
        <begin position="21"/>
        <end position="97"/>
    </location>
</feature>
<name>A0A1W1X1D9_9NEIS</name>
<dbReference type="PROSITE" id="PS51257">
    <property type="entry name" value="PROKAR_LIPOPROTEIN"/>
    <property type="match status" value="1"/>
</dbReference>
<dbReference type="Proteomes" id="UP000192761">
    <property type="component" value="Unassembled WGS sequence"/>
</dbReference>
<dbReference type="STRING" id="1121001.SAMN02745857_00404"/>
<protein>
    <recommendedName>
        <fullName evidence="5">Lipoprotein</fullName>
    </recommendedName>
</protein>
<feature type="compositionally biased region" description="Low complexity" evidence="1">
    <location>
        <begin position="75"/>
        <end position="90"/>
    </location>
</feature>
<evidence type="ECO:0000256" key="2">
    <source>
        <dbReference type="SAM" id="SignalP"/>
    </source>
</evidence>
<evidence type="ECO:0000256" key="1">
    <source>
        <dbReference type="SAM" id="MobiDB-lite"/>
    </source>
</evidence>
<proteinExistence type="predicted"/>
<keyword evidence="4" id="KW-1185">Reference proteome</keyword>
<reference evidence="3 4" key="1">
    <citation type="submission" date="2017-04" db="EMBL/GenBank/DDBJ databases">
        <authorList>
            <person name="Afonso C.L."/>
            <person name="Miller P.J."/>
            <person name="Scott M.A."/>
            <person name="Spackman E."/>
            <person name="Goraichik I."/>
            <person name="Dimitrov K.M."/>
            <person name="Suarez D.L."/>
            <person name="Swayne D.E."/>
        </authorList>
    </citation>
    <scope>NUCLEOTIDE SEQUENCE [LARGE SCALE GENOMIC DNA]</scope>
    <source>
        <strain evidence="3 4">DSM 23236</strain>
    </source>
</reference>
<dbReference type="EMBL" id="FWXD01000002">
    <property type="protein sequence ID" value="SMC17779.1"/>
    <property type="molecule type" value="Genomic_DNA"/>
</dbReference>
<sequence length="97" mass="9296">MKLHIAISALLLGSTLSGCAVVSTAVTVGATAVNVATTAVNVSTTAAGVAWDVGKAGVNTAGKVVDLAADAAQNSPAPAAPARAIGGNANTQQLKQD</sequence>
<gene>
    <name evidence="3" type="ORF">SAMN02745857_00404</name>
</gene>